<gene>
    <name evidence="10" type="ORF">C2845_PM02G33230</name>
</gene>
<comment type="similarity">
    <text evidence="2 8">Belongs to the glycosyl hydrolase 28 family.</text>
</comment>
<evidence type="ECO:0000256" key="4">
    <source>
        <dbReference type="ARBA" id="ARBA00022525"/>
    </source>
</evidence>
<feature type="signal peptide" evidence="9">
    <location>
        <begin position="1"/>
        <end position="27"/>
    </location>
</feature>
<evidence type="ECO:0000256" key="2">
    <source>
        <dbReference type="ARBA" id="ARBA00008834"/>
    </source>
</evidence>
<comment type="caution">
    <text evidence="10">The sequence shown here is derived from an EMBL/GenBank/DDBJ whole genome shotgun (WGS) entry which is preliminary data.</text>
</comment>
<evidence type="ECO:0000256" key="5">
    <source>
        <dbReference type="ARBA" id="ARBA00022801"/>
    </source>
</evidence>
<dbReference type="OrthoDB" id="187139at2759"/>
<dbReference type="InterPro" id="IPR012334">
    <property type="entry name" value="Pectin_lyas_fold"/>
</dbReference>
<evidence type="ECO:0000313" key="10">
    <source>
        <dbReference type="EMBL" id="RLN16406.1"/>
    </source>
</evidence>
<evidence type="ECO:0000256" key="8">
    <source>
        <dbReference type="RuleBase" id="RU361169"/>
    </source>
</evidence>
<dbReference type="GO" id="GO:0004650">
    <property type="term" value="F:polygalacturonase activity"/>
    <property type="evidence" value="ECO:0007669"/>
    <property type="project" value="InterPro"/>
</dbReference>
<dbReference type="PANTHER" id="PTHR31375">
    <property type="match status" value="1"/>
</dbReference>
<comment type="subcellular location">
    <subcellularLocation>
        <location evidence="1">Secreted</location>
        <location evidence="1">Cell wall</location>
    </subcellularLocation>
</comment>
<keyword evidence="6 8" id="KW-0326">Glycosidase</keyword>
<keyword evidence="11" id="KW-1185">Reference proteome</keyword>
<dbReference type="SUPFAM" id="SSF51126">
    <property type="entry name" value="Pectin lyase-like"/>
    <property type="match status" value="1"/>
</dbReference>
<dbReference type="AlphaFoldDB" id="A0A3L6S8W9"/>
<accession>A0A3L6S8W9</accession>
<feature type="chain" id="PRO_5018250231" evidence="9">
    <location>
        <begin position="28"/>
        <end position="382"/>
    </location>
</feature>
<dbReference type="InterPro" id="IPR000743">
    <property type="entry name" value="Glyco_hydro_28"/>
</dbReference>
<evidence type="ECO:0000256" key="1">
    <source>
        <dbReference type="ARBA" id="ARBA00004191"/>
    </source>
</evidence>
<dbReference type="GO" id="GO:0005975">
    <property type="term" value="P:carbohydrate metabolic process"/>
    <property type="evidence" value="ECO:0007669"/>
    <property type="project" value="InterPro"/>
</dbReference>
<name>A0A3L6S8W9_PANMI</name>
<keyword evidence="7" id="KW-0961">Cell wall biogenesis/degradation</keyword>
<sequence length="382" mass="41833">MGLERLLLASIVAMSISPCILLPLASSEEIFPEAEGPTAESSDELWLGSGPPPRVVDVEDYGTRANGCDDTEAFLAAWREACNSSDYRSVFLVPEGKRYLLMPIKGTLEAPSNRSVWLDRNLQEWITFEGIDRLHVLGGGTLNGNGQQWWTNSCKLNRSMAIYFRRCTHLVVEDLEVRDSMQMHVAIAYSWNVLVSKLFIAAPGWSPNTDGIHVSNSKEVSISDCTISTGDDCVSIVTGSMFVRVTGIFCGPGHRISIGSLGANNSWAHVSDVLVEKATLLGTTNAFSEDHIVKVQIINVIGKRGRNNGSAIAVRNIHYRNIYGTSASKVAINFICSEAVRCDGIQMQDIYLVGEGRYATCSYRNATVAQLGYNFPFCSAEM</sequence>
<keyword evidence="4" id="KW-0964">Secreted</keyword>
<dbReference type="GO" id="GO:0071555">
    <property type="term" value="P:cell wall organization"/>
    <property type="evidence" value="ECO:0007669"/>
    <property type="project" value="UniProtKB-KW"/>
</dbReference>
<keyword evidence="5 8" id="KW-0378">Hydrolase</keyword>
<keyword evidence="9" id="KW-0732">Signal</keyword>
<evidence type="ECO:0000256" key="6">
    <source>
        <dbReference type="ARBA" id="ARBA00023295"/>
    </source>
</evidence>
<dbReference type="Pfam" id="PF00295">
    <property type="entry name" value="Glyco_hydro_28"/>
    <property type="match status" value="2"/>
</dbReference>
<dbReference type="Proteomes" id="UP000275267">
    <property type="component" value="Unassembled WGS sequence"/>
</dbReference>
<organism evidence="10 11">
    <name type="scientific">Panicum miliaceum</name>
    <name type="common">Proso millet</name>
    <name type="synonym">Broomcorn millet</name>
    <dbReference type="NCBI Taxonomy" id="4540"/>
    <lineage>
        <taxon>Eukaryota</taxon>
        <taxon>Viridiplantae</taxon>
        <taxon>Streptophyta</taxon>
        <taxon>Embryophyta</taxon>
        <taxon>Tracheophyta</taxon>
        <taxon>Spermatophyta</taxon>
        <taxon>Magnoliopsida</taxon>
        <taxon>Liliopsida</taxon>
        <taxon>Poales</taxon>
        <taxon>Poaceae</taxon>
        <taxon>PACMAD clade</taxon>
        <taxon>Panicoideae</taxon>
        <taxon>Panicodae</taxon>
        <taxon>Paniceae</taxon>
        <taxon>Panicinae</taxon>
        <taxon>Panicum</taxon>
        <taxon>Panicum sect. Panicum</taxon>
    </lineage>
</organism>
<protein>
    <submittedName>
        <fullName evidence="10">Polygalacturonase-like</fullName>
    </submittedName>
</protein>
<dbReference type="STRING" id="4540.A0A3L6S8W9"/>
<dbReference type="EMBL" id="PQIB02000005">
    <property type="protein sequence ID" value="RLN16406.1"/>
    <property type="molecule type" value="Genomic_DNA"/>
</dbReference>
<evidence type="ECO:0000256" key="9">
    <source>
        <dbReference type="SAM" id="SignalP"/>
    </source>
</evidence>
<dbReference type="InterPro" id="IPR011050">
    <property type="entry name" value="Pectin_lyase_fold/virulence"/>
</dbReference>
<proteinExistence type="inferred from homology"/>
<keyword evidence="3" id="KW-0134">Cell wall</keyword>
<evidence type="ECO:0000256" key="7">
    <source>
        <dbReference type="ARBA" id="ARBA00023316"/>
    </source>
</evidence>
<evidence type="ECO:0000256" key="3">
    <source>
        <dbReference type="ARBA" id="ARBA00022512"/>
    </source>
</evidence>
<evidence type="ECO:0000313" key="11">
    <source>
        <dbReference type="Proteomes" id="UP000275267"/>
    </source>
</evidence>
<dbReference type="Gene3D" id="2.160.20.10">
    <property type="entry name" value="Single-stranded right-handed beta-helix, Pectin lyase-like"/>
    <property type="match status" value="1"/>
</dbReference>
<reference evidence="11" key="1">
    <citation type="journal article" date="2019" name="Nat. Commun.">
        <title>The genome of broomcorn millet.</title>
        <authorList>
            <person name="Zou C."/>
            <person name="Miki D."/>
            <person name="Li D."/>
            <person name="Tang Q."/>
            <person name="Xiao L."/>
            <person name="Rajput S."/>
            <person name="Deng P."/>
            <person name="Jia W."/>
            <person name="Huang R."/>
            <person name="Zhang M."/>
            <person name="Sun Y."/>
            <person name="Hu J."/>
            <person name="Fu X."/>
            <person name="Schnable P.S."/>
            <person name="Li F."/>
            <person name="Zhang H."/>
            <person name="Feng B."/>
            <person name="Zhu X."/>
            <person name="Liu R."/>
            <person name="Schnable J.C."/>
            <person name="Zhu J.-K."/>
            <person name="Zhang H."/>
        </authorList>
    </citation>
    <scope>NUCLEOTIDE SEQUENCE [LARGE SCALE GENOMIC DNA]</scope>
</reference>